<keyword evidence="2" id="KW-0472">Membrane</keyword>
<keyword evidence="2" id="KW-0812">Transmembrane</keyword>
<dbReference type="RefSeq" id="WP_030284937.1">
    <property type="nucleotide sequence ID" value="NZ_JBEZVI010000015.1"/>
</dbReference>
<organism evidence="3 4">
    <name type="scientific">Streptomyces catenulae</name>
    <dbReference type="NCBI Taxonomy" id="66875"/>
    <lineage>
        <taxon>Bacteria</taxon>
        <taxon>Bacillati</taxon>
        <taxon>Actinomycetota</taxon>
        <taxon>Actinomycetes</taxon>
        <taxon>Kitasatosporales</taxon>
        <taxon>Streptomycetaceae</taxon>
        <taxon>Streptomyces</taxon>
    </lineage>
</organism>
<name>A0ABV2Z2D6_9ACTN</name>
<proteinExistence type="predicted"/>
<accession>A0ABV2Z2D6</accession>
<protein>
    <recommendedName>
        <fullName evidence="5">Secreted protein</fullName>
    </recommendedName>
</protein>
<feature type="transmembrane region" description="Helical" evidence="2">
    <location>
        <begin position="25"/>
        <end position="45"/>
    </location>
</feature>
<evidence type="ECO:0000313" key="4">
    <source>
        <dbReference type="Proteomes" id="UP001550853"/>
    </source>
</evidence>
<feature type="region of interest" description="Disordered" evidence="1">
    <location>
        <begin position="49"/>
        <end position="90"/>
    </location>
</feature>
<sequence>MTKRSHASASRSGAPGGASRVRRRALLGAVVLVVLVALAGLTAYLTRDGRSPSKDAAAHASSAAPTTSPSTASSPGTRPKSLPAPPTTRDPVAFGKAAAAALWSYDTRAYSRRELVSALRGWLTPESQYADRASVDAIIPSPVLWKEMAANRQFATATVHEGHFPDAFTKALKTDPGAITRTSVYAVTVSGKQSIAWKGSPAAGAESRVATLAVQCRPNHPCALAGVMPSVAP</sequence>
<comment type="caution">
    <text evidence="3">The sequence shown here is derived from an EMBL/GenBank/DDBJ whole genome shotgun (WGS) entry which is preliminary data.</text>
</comment>
<keyword evidence="4" id="KW-1185">Reference proteome</keyword>
<evidence type="ECO:0000313" key="3">
    <source>
        <dbReference type="EMBL" id="MEU3712158.1"/>
    </source>
</evidence>
<evidence type="ECO:0000256" key="2">
    <source>
        <dbReference type="SAM" id="Phobius"/>
    </source>
</evidence>
<dbReference type="EMBL" id="JBEZVI010000015">
    <property type="protein sequence ID" value="MEU3712158.1"/>
    <property type="molecule type" value="Genomic_DNA"/>
</dbReference>
<reference evidence="3 4" key="1">
    <citation type="submission" date="2024-06" db="EMBL/GenBank/DDBJ databases">
        <title>The Natural Products Discovery Center: Release of the First 8490 Sequenced Strains for Exploring Actinobacteria Biosynthetic Diversity.</title>
        <authorList>
            <person name="Kalkreuter E."/>
            <person name="Kautsar S.A."/>
            <person name="Yang D."/>
            <person name="Bader C.D."/>
            <person name="Teijaro C.N."/>
            <person name="Fluegel L."/>
            <person name="Davis C.M."/>
            <person name="Simpson J.R."/>
            <person name="Lauterbach L."/>
            <person name="Steele A.D."/>
            <person name="Gui C."/>
            <person name="Meng S."/>
            <person name="Li G."/>
            <person name="Viehrig K."/>
            <person name="Ye F."/>
            <person name="Su P."/>
            <person name="Kiefer A.F."/>
            <person name="Nichols A."/>
            <person name="Cepeda A.J."/>
            <person name="Yan W."/>
            <person name="Fan B."/>
            <person name="Jiang Y."/>
            <person name="Adhikari A."/>
            <person name="Zheng C.-J."/>
            <person name="Schuster L."/>
            <person name="Cowan T.M."/>
            <person name="Smanski M.J."/>
            <person name="Chevrette M.G."/>
            <person name="De Carvalho L.P.S."/>
            <person name="Shen B."/>
        </authorList>
    </citation>
    <scope>NUCLEOTIDE SEQUENCE [LARGE SCALE GENOMIC DNA]</scope>
    <source>
        <strain evidence="3 4">NPDC033039</strain>
    </source>
</reference>
<dbReference type="Proteomes" id="UP001550853">
    <property type="component" value="Unassembled WGS sequence"/>
</dbReference>
<keyword evidence="2" id="KW-1133">Transmembrane helix</keyword>
<evidence type="ECO:0000256" key="1">
    <source>
        <dbReference type="SAM" id="MobiDB-lite"/>
    </source>
</evidence>
<evidence type="ECO:0008006" key="5">
    <source>
        <dbReference type="Google" id="ProtNLM"/>
    </source>
</evidence>
<gene>
    <name evidence="3" type="ORF">AB0E61_18945</name>
</gene>
<feature type="compositionally biased region" description="Low complexity" evidence="1">
    <location>
        <begin position="58"/>
        <end position="77"/>
    </location>
</feature>